<dbReference type="AlphaFoldDB" id="A0A8J2KGN0"/>
<comment type="caution">
    <text evidence="1">The sequence shown here is derived from an EMBL/GenBank/DDBJ whole genome shotgun (WGS) entry which is preliminary data.</text>
</comment>
<protein>
    <submittedName>
        <fullName evidence="1">Uncharacterized protein</fullName>
    </submittedName>
</protein>
<reference evidence="1" key="1">
    <citation type="submission" date="2021-06" db="EMBL/GenBank/DDBJ databases">
        <authorList>
            <person name="Hodson N. C."/>
            <person name="Mongue J. A."/>
            <person name="Jaron S. K."/>
        </authorList>
    </citation>
    <scope>NUCLEOTIDE SEQUENCE</scope>
</reference>
<organism evidence="1 2">
    <name type="scientific">Allacma fusca</name>
    <dbReference type="NCBI Taxonomy" id="39272"/>
    <lineage>
        <taxon>Eukaryota</taxon>
        <taxon>Metazoa</taxon>
        <taxon>Ecdysozoa</taxon>
        <taxon>Arthropoda</taxon>
        <taxon>Hexapoda</taxon>
        <taxon>Collembola</taxon>
        <taxon>Symphypleona</taxon>
        <taxon>Sminthuridae</taxon>
        <taxon>Allacma</taxon>
    </lineage>
</organism>
<feature type="non-terminal residue" evidence="1">
    <location>
        <position position="1"/>
    </location>
</feature>
<proteinExistence type="predicted"/>
<gene>
    <name evidence="1" type="ORF">AFUS01_LOCUS26788</name>
</gene>
<sequence length="20" mass="2487">DLPETQDYLELLNWFCWSTL</sequence>
<evidence type="ECO:0000313" key="2">
    <source>
        <dbReference type="Proteomes" id="UP000708208"/>
    </source>
</evidence>
<keyword evidence="2" id="KW-1185">Reference proteome</keyword>
<evidence type="ECO:0000313" key="1">
    <source>
        <dbReference type="EMBL" id="CAG7816157.1"/>
    </source>
</evidence>
<dbReference type="Proteomes" id="UP000708208">
    <property type="component" value="Unassembled WGS sequence"/>
</dbReference>
<name>A0A8J2KGN0_9HEXA</name>
<dbReference type="EMBL" id="CAJVCH010362319">
    <property type="protein sequence ID" value="CAG7816157.1"/>
    <property type="molecule type" value="Genomic_DNA"/>
</dbReference>
<accession>A0A8J2KGN0</accession>